<dbReference type="PROSITE" id="PS50943">
    <property type="entry name" value="HTH_CROC1"/>
    <property type="match status" value="1"/>
</dbReference>
<dbReference type="SUPFAM" id="SSF47413">
    <property type="entry name" value="lambda repressor-like DNA-binding domains"/>
    <property type="match status" value="1"/>
</dbReference>
<dbReference type="AlphaFoldDB" id="A0A7D6ZUN7"/>
<dbReference type="EMBL" id="CP059378">
    <property type="protein sequence ID" value="QLY77954.1"/>
    <property type="molecule type" value="Genomic_DNA"/>
</dbReference>
<accession>A0A7D6ZUN7</accession>
<organism evidence="2 3">
    <name type="scientific">Clostridium intestinale</name>
    <dbReference type="NCBI Taxonomy" id="36845"/>
    <lineage>
        <taxon>Bacteria</taxon>
        <taxon>Bacillati</taxon>
        <taxon>Bacillota</taxon>
        <taxon>Clostridia</taxon>
        <taxon>Eubacteriales</taxon>
        <taxon>Clostridiaceae</taxon>
        <taxon>Clostridium</taxon>
    </lineage>
</organism>
<evidence type="ECO:0000259" key="1">
    <source>
        <dbReference type="PROSITE" id="PS50943"/>
    </source>
</evidence>
<reference evidence="2 3" key="1">
    <citation type="submission" date="2020-07" db="EMBL/GenBank/DDBJ databases">
        <title>Electron transfer.</title>
        <authorList>
            <person name="Huang L."/>
            <person name="Liu X."/>
            <person name="Zhou S."/>
        </authorList>
    </citation>
    <scope>NUCLEOTIDE SEQUENCE [LARGE SCALE GENOMIC DNA]</scope>
    <source>
        <strain evidence="2 3">Lx1</strain>
    </source>
</reference>
<name>A0A7D6ZUN7_9CLOT</name>
<proteinExistence type="predicted"/>
<evidence type="ECO:0000313" key="3">
    <source>
        <dbReference type="Proteomes" id="UP000512286"/>
    </source>
</evidence>
<dbReference type="GO" id="GO:0003677">
    <property type="term" value="F:DNA binding"/>
    <property type="evidence" value="ECO:0007669"/>
    <property type="project" value="InterPro"/>
</dbReference>
<gene>
    <name evidence="2" type="ORF">HZF06_12665</name>
</gene>
<dbReference type="Pfam" id="PF12844">
    <property type="entry name" value="HTH_19"/>
    <property type="match status" value="1"/>
</dbReference>
<dbReference type="CDD" id="cd00093">
    <property type="entry name" value="HTH_XRE"/>
    <property type="match status" value="1"/>
</dbReference>
<dbReference type="KEGG" id="cint:HZF06_12665"/>
<dbReference type="SMART" id="SM00530">
    <property type="entry name" value="HTH_XRE"/>
    <property type="match status" value="1"/>
</dbReference>
<dbReference type="InterPro" id="IPR010982">
    <property type="entry name" value="Lambda_DNA-bd_dom_sf"/>
</dbReference>
<dbReference type="Gene3D" id="1.10.260.40">
    <property type="entry name" value="lambda repressor-like DNA-binding domains"/>
    <property type="match status" value="1"/>
</dbReference>
<feature type="domain" description="HTH cro/C1-type" evidence="1">
    <location>
        <begin position="14"/>
        <end position="47"/>
    </location>
</feature>
<dbReference type="Proteomes" id="UP000512286">
    <property type="component" value="Chromosome"/>
</dbReference>
<protein>
    <submittedName>
        <fullName evidence="2">Helix-turn-helix domain-containing protein</fullName>
    </submittedName>
</protein>
<dbReference type="RefSeq" id="WP_181600432.1">
    <property type="nucleotide sequence ID" value="NZ_CP059378.1"/>
</dbReference>
<sequence length="152" mass="18130">MTKDDFIKIVDSKIKLIRNEKNFTQDKMAEMLGISKKTLVQIEKERSTLGWTCAVAACTIFKDSEILKLAFGDDIQDIILTLSFDNYEKNYDRTMGGYIWWIDMEIKNIYKIQQNIISKHYRILNDKKRRICSSFDFEYIQKRLKELSEYEN</sequence>
<dbReference type="InterPro" id="IPR001387">
    <property type="entry name" value="Cro/C1-type_HTH"/>
</dbReference>
<evidence type="ECO:0000313" key="2">
    <source>
        <dbReference type="EMBL" id="QLY77954.1"/>
    </source>
</evidence>